<keyword evidence="2" id="KW-0238">DNA-binding</keyword>
<dbReference type="PANTHER" id="PTHR30146:SF109">
    <property type="entry name" value="HTH-TYPE TRANSCRIPTIONAL REGULATOR GALS"/>
    <property type="match status" value="1"/>
</dbReference>
<reference evidence="5 6" key="1">
    <citation type="submission" date="2024-09" db="EMBL/GenBank/DDBJ databases">
        <authorList>
            <person name="Lee S.D."/>
        </authorList>
    </citation>
    <scope>NUCLEOTIDE SEQUENCE [LARGE SCALE GENOMIC DNA]</scope>
    <source>
        <strain evidence="5 6">N1-5</strain>
    </source>
</reference>
<dbReference type="CDD" id="cd07377">
    <property type="entry name" value="WHTH_GntR"/>
    <property type="match status" value="1"/>
</dbReference>
<dbReference type="SMART" id="SM00345">
    <property type="entry name" value="HTH_GNTR"/>
    <property type="match status" value="1"/>
</dbReference>
<evidence type="ECO:0000259" key="4">
    <source>
        <dbReference type="PROSITE" id="PS50949"/>
    </source>
</evidence>
<dbReference type="Gene3D" id="1.10.10.10">
    <property type="entry name" value="Winged helix-like DNA-binding domain superfamily/Winged helix DNA-binding domain"/>
    <property type="match status" value="1"/>
</dbReference>
<organism evidence="5 6">
    <name type="scientific">Streptacidiphilus cavernicola</name>
    <dbReference type="NCBI Taxonomy" id="3342716"/>
    <lineage>
        <taxon>Bacteria</taxon>
        <taxon>Bacillati</taxon>
        <taxon>Actinomycetota</taxon>
        <taxon>Actinomycetes</taxon>
        <taxon>Kitasatosporales</taxon>
        <taxon>Streptomycetaceae</taxon>
        <taxon>Streptacidiphilus</taxon>
    </lineage>
</organism>
<proteinExistence type="predicted"/>
<sequence>MAAEDGSSRVPLYEQVKRKLLDAIASGEYSPGVPFVTQREICERFGVSHATAVRALNDLATEGYVVRRRGSGTFVADRPVRRAQDSGRSISCVLQFQGPHVSQLLAGIEATCAELGYRLYLTHCEGDPRREERALLDALDHGADGIIVYPAQDSAPDSAYTEVLGRDVPLVLLDRYRPDLATDAVVADNVGAGRQLTEALIGSGHRTMATLWDETTVTSVRDRLAGHIDALRRHDITVRPDLTVLRPFLSLSAQQRQALLTDLLRGPQPPSVLLCANGYVLASAAQDLLALGFEIPGDVDLAGMDDAGPFDVLPLTAAAVSLPSREMGRRAMELLHRRISADTPATGPELVVVPVTVQTRQAAQAHLRIFSADSPGPALPALPALPTAP</sequence>
<protein>
    <submittedName>
        <fullName evidence="5">Substrate-binding domain-containing protein</fullName>
    </submittedName>
</protein>
<dbReference type="InterPro" id="IPR036388">
    <property type="entry name" value="WH-like_DNA-bd_sf"/>
</dbReference>
<comment type="caution">
    <text evidence="5">The sequence shown here is derived from an EMBL/GenBank/DDBJ whole genome shotgun (WGS) entry which is preliminary data.</text>
</comment>
<dbReference type="SUPFAM" id="SSF53822">
    <property type="entry name" value="Periplasmic binding protein-like I"/>
    <property type="match status" value="1"/>
</dbReference>
<keyword evidence="6" id="KW-1185">Reference proteome</keyword>
<dbReference type="Pfam" id="PF13377">
    <property type="entry name" value="Peripla_BP_3"/>
    <property type="match status" value="1"/>
</dbReference>
<keyword evidence="1" id="KW-0805">Transcription regulation</keyword>
<dbReference type="PANTHER" id="PTHR30146">
    <property type="entry name" value="LACI-RELATED TRANSCRIPTIONAL REPRESSOR"/>
    <property type="match status" value="1"/>
</dbReference>
<dbReference type="CDD" id="cd06267">
    <property type="entry name" value="PBP1_LacI_sugar_binding-like"/>
    <property type="match status" value="1"/>
</dbReference>
<name>A0ABV6UVJ7_9ACTN</name>
<accession>A0ABV6UVJ7</accession>
<evidence type="ECO:0000313" key="5">
    <source>
        <dbReference type="EMBL" id="MFC1405495.1"/>
    </source>
</evidence>
<dbReference type="InterPro" id="IPR036390">
    <property type="entry name" value="WH_DNA-bd_sf"/>
</dbReference>
<dbReference type="InterPro" id="IPR046335">
    <property type="entry name" value="LacI/GalR-like_sensor"/>
</dbReference>
<dbReference type="Gene3D" id="3.40.50.2300">
    <property type="match status" value="2"/>
</dbReference>
<dbReference type="RefSeq" id="WP_051726254.1">
    <property type="nucleotide sequence ID" value="NZ_JBHEZZ010000021.1"/>
</dbReference>
<dbReference type="Proteomes" id="UP001592528">
    <property type="component" value="Unassembled WGS sequence"/>
</dbReference>
<dbReference type="Pfam" id="PF00392">
    <property type="entry name" value="GntR"/>
    <property type="match status" value="1"/>
</dbReference>
<dbReference type="InterPro" id="IPR028082">
    <property type="entry name" value="Peripla_BP_I"/>
</dbReference>
<gene>
    <name evidence="5" type="ORF">ACEZDJ_29835</name>
</gene>
<evidence type="ECO:0000256" key="3">
    <source>
        <dbReference type="ARBA" id="ARBA00023163"/>
    </source>
</evidence>
<evidence type="ECO:0000256" key="1">
    <source>
        <dbReference type="ARBA" id="ARBA00023015"/>
    </source>
</evidence>
<dbReference type="PROSITE" id="PS50949">
    <property type="entry name" value="HTH_GNTR"/>
    <property type="match status" value="1"/>
</dbReference>
<dbReference type="EMBL" id="JBHEZZ010000021">
    <property type="protein sequence ID" value="MFC1405495.1"/>
    <property type="molecule type" value="Genomic_DNA"/>
</dbReference>
<evidence type="ECO:0000256" key="2">
    <source>
        <dbReference type="ARBA" id="ARBA00023125"/>
    </source>
</evidence>
<feature type="domain" description="HTH gntR-type" evidence="4">
    <location>
        <begin position="10"/>
        <end position="78"/>
    </location>
</feature>
<evidence type="ECO:0000313" key="6">
    <source>
        <dbReference type="Proteomes" id="UP001592528"/>
    </source>
</evidence>
<keyword evidence="3" id="KW-0804">Transcription</keyword>
<dbReference type="InterPro" id="IPR000524">
    <property type="entry name" value="Tscrpt_reg_HTH_GntR"/>
</dbReference>
<dbReference type="SUPFAM" id="SSF46785">
    <property type="entry name" value="Winged helix' DNA-binding domain"/>
    <property type="match status" value="1"/>
</dbReference>